<dbReference type="PANTHER" id="PTHR34597:SF6">
    <property type="entry name" value="BLR6126 PROTEIN"/>
    <property type="match status" value="1"/>
</dbReference>
<keyword evidence="3" id="KW-0998">Cell outer membrane</keyword>
<dbReference type="Gene3D" id="3.10.20.310">
    <property type="entry name" value="membrane protein fhac"/>
    <property type="match status" value="1"/>
</dbReference>
<dbReference type="InterPro" id="IPR013686">
    <property type="entry name" value="Polypept-transport_assoc_ShlB"/>
</dbReference>
<keyword evidence="1" id="KW-1134">Transmembrane beta strand</keyword>
<dbReference type="InterPro" id="IPR005565">
    <property type="entry name" value="Hemolysn_activator_HlyB_C"/>
</dbReference>
<evidence type="ECO:0008006" key="9">
    <source>
        <dbReference type="Google" id="ProtNLM"/>
    </source>
</evidence>
<dbReference type="InterPro" id="IPR051544">
    <property type="entry name" value="TPS_OM_transporter"/>
</dbReference>
<gene>
    <name evidence="7" type="ORF">MIZ03_3881</name>
</gene>
<evidence type="ECO:0000259" key="5">
    <source>
        <dbReference type="Pfam" id="PF03865"/>
    </source>
</evidence>
<evidence type="ECO:0000256" key="2">
    <source>
        <dbReference type="ARBA" id="ARBA00022692"/>
    </source>
</evidence>
<feature type="signal peptide" evidence="4">
    <location>
        <begin position="1"/>
        <end position="23"/>
    </location>
</feature>
<accession>A0ABM7MRU6</accession>
<dbReference type="Proteomes" id="UP000824366">
    <property type="component" value="Chromosome"/>
</dbReference>
<dbReference type="Pfam" id="PF03865">
    <property type="entry name" value="ShlB"/>
    <property type="match status" value="1"/>
</dbReference>
<feature type="chain" id="PRO_5045429048" description="Heme/hemopexin transporter protein HuxB" evidence="4">
    <location>
        <begin position="24"/>
        <end position="530"/>
    </location>
</feature>
<evidence type="ECO:0000259" key="6">
    <source>
        <dbReference type="Pfam" id="PF08479"/>
    </source>
</evidence>
<keyword evidence="2" id="KW-0812">Transmembrane</keyword>
<keyword evidence="8" id="KW-1185">Reference proteome</keyword>
<name>A0ABM7MRU6_9BURK</name>
<proteinExistence type="predicted"/>
<keyword evidence="4" id="KW-0732">Signal</keyword>
<feature type="domain" description="Polypeptide-transport-associated ShlB-type" evidence="6">
    <location>
        <begin position="29"/>
        <end position="104"/>
    </location>
</feature>
<dbReference type="Pfam" id="PF08479">
    <property type="entry name" value="POTRA_2"/>
    <property type="match status" value="1"/>
</dbReference>
<evidence type="ECO:0000256" key="1">
    <source>
        <dbReference type="ARBA" id="ARBA00022452"/>
    </source>
</evidence>
<dbReference type="EMBL" id="AP024238">
    <property type="protein sequence ID" value="BCO28971.1"/>
    <property type="molecule type" value="Genomic_DNA"/>
</dbReference>
<evidence type="ECO:0000256" key="3">
    <source>
        <dbReference type="ARBA" id="ARBA00023237"/>
    </source>
</evidence>
<dbReference type="Gene3D" id="2.40.160.50">
    <property type="entry name" value="membrane protein fhac: a member of the omp85/tpsb transporter family"/>
    <property type="match status" value="1"/>
</dbReference>
<dbReference type="RefSeq" id="WP_223904873.1">
    <property type="nucleotide sequence ID" value="NZ_AP024238.1"/>
</dbReference>
<evidence type="ECO:0000313" key="7">
    <source>
        <dbReference type="EMBL" id="BCO28971.1"/>
    </source>
</evidence>
<organism evidence="7 8">
    <name type="scientific">Rhodoferax lithotrophicus</name>
    <dbReference type="NCBI Taxonomy" id="2798804"/>
    <lineage>
        <taxon>Bacteria</taxon>
        <taxon>Pseudomonadati</taxon>
        <taxon>Pseudomonadota</taxon>
        <taxon>Betaproteobacteria</taxon>
        <taxon>Burkholderiales</taxon>
        <taxon>Comamonadaceae</taxon>
        <taxon>Rhodoferax</taxon>
    </lineage>
</organism>
<keyword evidence="1" id="KW-0472">Membrane</keyword>
<protein>
    <recommendedName>
        <fullName evidence="9">Heme/hemopexin transporter protein HuxB</fullName>
    </recommendedName>
</protein>
<reference evidence="7 8" key="1">
    <citation type="journal article" date="2021" name="Microbiol. Spectr.">
        <title>A Single Bacterium Capable of Oxidation and Reduction of Iron at Circumneutral pH.</title>
        <authorList>
            <person name="Kato S."/>
            <person name="Ohkuma M."/>
        </authorList>
    </citation>
    <scope>NUCLEOTIDE SEQUENCE [LARGE SCALE GENOMIC DNA]</scope>
    <source>
        <strain evidence="7 8">MIZ03</strain>
    </source>
</reference>
<sequence length="530" mass="57085">MMKKLVRFLVSTALSLAYAGSFAQPVATFSINGYRVLGNSLLSPEVVHLSTRPFTGAQSSFETIQLALESLEQAYVNSGYGSVRVEIPEQELESGIVTLQVVEGVLGEVTIEPHTYFDADNVRNALPALRVNEPVNIHELNRNLVLSNEGGVKVTNVTFKRSANNRDVDATVKVSADNPTRWLALIDNTGSHTTGLYRTGLIYQHANLFNRDHSLLLQAMTSPDHLSDVRILGLGYHVPLYGWGDSVDFNISSSNVDSGQVAQAGGGPDLSISGSGTMLGVRYTHNFAATAELQHAVSVSLEQRSYGSSVTPRGTTTSLVPDLSTRPLSLSYTSSWHSSRRDLVNSLTWLKNLPGGSHGNTADFNQPGGRAGADAGFQTLKVSMLYTERFASQWMLRAGVSAQSTSDLLIAAEQFGAGGSDSVRGFDEREILGDMGVRAGLELWAPAWNADPWRMIPLGFLEGARVLRNQPAAGEIPSQAISSVGLGLRAAYGRNLTLRMDWGYVLKGVTGITGPVSSDQKLHASMAWVF</sequence>
<dbReference type="PANTHER" id="PTHR34597">
    <property type="entry name" value="SLR1661 PROTEIN"/>
    <property type="match status" value="1"/>
</dbReference>
<feature type="domain" description="Haemolysin activator HlyB C-terminal" evidence="5">
    <location>
        <begin position="172"/>
        <end position="489"/>
    </location>
</feature>
<evidence type="ECO:0000256" key="4">
    <source>
        <dbReference type="SAM" id="SignalP"/>
    </source>
</evidence>
<evidence type="ECO:0000313" key="8">
    <source>
        <dbReference type="Proteomes" id="UP000824366"/>
    </source>
</evidence>